<protein>
    <recommendedName>
        <fullName evidence="3">KINB signaling pathway activation protein</fullName>
    </recommendedName>
</protein>
<keyword evidence="2" id="KW-1185">Reference proteome</keyword>
<evidence type="ECO:0000313" key="1">
    <source>
        <dbReference type="EMBL" id="KON85767.1"/>
    </source>
</evidence>
<dbReference type="Proteomes" id="UP000037109">
    <property type="component" value="Unassembled WGS sequence"/>
</dbReference>
<comment type="caution">
    <text evidence="1">The sequence shown here is derived from an EMBL/GenBank/DDBJ whole genome shotgun (WGS) entry which is preliminary data.</text>
</comment>
<dbReference type="OrthoDB" id="2915109at2"/>
<dbReference type="PATRIC" id="fig|1459.3.peg.483"/>
<gene>
    <name evidence="1" type="ORF">AF332_02315</name>
</gene>
<dbReference type="EMBL" id="LGUF01000007">
    <property type="protein sequence ID" value="KON85767.1"/>
    <property type="molecule type" value="Genomic_DNA"/>
</dbReference>
<organism evidence="1 2">
    <name type="scientific">Sporosarcina globispora</name>
    <name type="common">Bacillus globisporus</name>
    <dbReference type="NCBI Taxonomy" id="1459"/>
    <lineage>
        <taxon>Bacteria</taxon>
        <taxon>Bacillati</taxon>
        <taxon>Bacillota</taxon>
        <taxon>Bacilli</taxon>
        <taxon>Bacillales</taxon>
        <taxon>Caryophanaceae</taxon>
        <taxon>Sporosarcina</taxon>
    </lineage>
</organism>
<dbReference type="RefSeq" id="WP_053433161.1">
    <property type="nucleotide sequence ID" value="NZ_LGUF01000007.1"/>
</dbReference>
<proteinExistence type="predicted"/>
<sequence>MTVITTFNEKKREKQIKYEKSVLREISIKALKEKVQQFFGSSRFVSGLLMNTGIEEACYDVAIEAYLLGANYSRFGHFGESMDQIRKRCEKDHKHLVDTLYNFFLYWGHGSEAVMSESLYYMCEQYVNSWWSEGFNKGERRRKLRLH</sequence>
<evidence type="ECO:0000313" key="2">
    <source>
        <dbReference type="Proteomes" id="UP000037109"/>
    </source>
</evidence>
<dbReference type="InterPro" id="IPR019667">
    <property type="entry name" value="Uncharacterised_YbaK"/>
</dbReference>
<evidence type="ECO:0008006" key="3">
    <source>
        <dbReference type="Google" id="ProtNLM"/>
    </source>
</evidence>
<dbReference type="STRING" id="1459.AF332_02315"/>
<accession>A0A0M0G8A1</accession>
<reference evidence="2" key="1">
    <citation type="submission" date="2015-07" db="EMBL/GenBank/DDBJ databases">
        <title>Fjat-10036 dsm4.</title>
        <authorList>
            <person name="Liu B."/>
            <person name="Wang J."/>
            <person name="Zhu Y."/>
            <person name="Liu G."/>
            <person name="Chen Q."/>
            <person name="Chen Z."/>
            <person name="Lan J."/>
            <person name="Che J."/>
            <person name="Ge C."/>
            <person name="Shi H."/>
            <person name="Pan Z."/>
            <person name="Liu X."/>
        </authorList>
    </citation>
    <scope>NUCLEOTIDE SEQUENCE [LARGE SCALE GENOMIC DNA]</scope>
    <source>
        <strain evidence="2">DSM 4</strain>
    </source>
</reference>
<dbReference type="AlphaFoldDB" id="A0A0M0G8A1"/>
<dbReference type="Pfam" id="PF10730">
    <property type="entry name" value="DUF2521"/>
    <property type="match status" value="1"/>
</dbReference>
<name>A0A0M0G8A1_SPOGL</name>